<dbReference type="InterPro" id="IPR036873">
    <property type="entry name" value="Rhodanese-like_dom_sf"/>
</dbReference>
<protein>
    <submittedName>
        <fullName evidence="4">3-mercaptopyruvate sulfurtransferase</fullName>
    </submittedName>
</protein>
<dbReference type="GO" id="GO:0004792">
    <property type="term" value="F:thiosulfate-cyanide sulfurtransferase activity"/>
    <property type="evidence" value="ECO:0007669"/>
    <property type="project" value="TreeGrafter"/>
</dbReference>
<sequence length="284" mass="31114">MFFNTLVTTEDLAAHLDDPNWVILDCRFTLTDTEAGRQAYAKAHIPGARYAHLDEDLAAPVGETTGRHPLPDPRVLAEKLSAWGVGVNKQVVVYDDSYGAMAVRLWWVMRWLGHPGVALLDGGYPKWLREKRPVNADIPAPHKAACACLPEPSQIVTADEVLRASQTGEQLIIDARPDRRFSGEFEPLDPVAGHVPGAINWPFDENLDVDGTFLPPEALRENYQALLKGKPTWQAIHMCGSGVTACHNILAMEIAGLPGSRLYPGSWSEWITDPARPVATGDVA</sequence>
<dbReference type="STRING" id="1123392.GCA_000376425_02120"/>
<reference evidence="4 5" key="1">
    <citation type="journal article" date="2015" name="Appl. Environ. Microbiol.">
        <title>Aerobic and Anaerobic Thiosulfate Oxidation by a Cold-Adapted, Subglacial Chemoautotroph.</title>
        <authorList>
            <person name="Harrold Z.R."/>
            <person name="Skidmore M.L."/>
            <person name="Hamilton T.L."/>
            <person name="Desch L."/>
            <person name="Amada K."/>
            <person name="van Gelder W."/>
            <person name="Glover K."/>
            <person name="Roden E.E."/>
            <person name="Boyd E.S."/>
        </authorList>
    </citation>
    <scope>NUCLEOTIDE SEQUENCE [LARGE SCALE GENOMIC DNA]</scope>
    <source>
        <strain evidence="4 5">RG</strain>
    </source>
</reference>
<dbReference type="InterPro" id="IPR001763">
    <property type="entry name" value="Rhodanese-like_dom"/>
</dbReference>
<name>A0A106BQG6_THIDE</name>
<dbReference type="Pfam" id="PF00581">
    <property type="entry name" value="Rhodanese"/>
    <property type="match status" value="2"/>
</dbReference>
<dbReference type="Gene3D" id="3.40.250.10">
    <property type="entry name" value="Rhodanese-like domain"/>
    <property type="match status" value="2"/>
</dbReference>
<dbReference type="Proteomes" id="UP000064243">
    <property type="component" value="Unassembled WGS sequence"/>
</dbReference>
<organism evidence="4 5">
    <name type="scientific">Thiobacillus denitrificans</name>
    <dbReference type="NCBI Taxonomy" id="36861"/>
    <lineage>
        <taxon>Bacteria</taxon>
        <taxon>Pseudomonadati</taxon>
        <taxon>Pseudomonadota</taxon>
        <taxon>Betaproteobacteria</taxon>
        <taxon>Nitrosomonadales</taxon>
        <taxon>Thiobacillaceae</taxon>
        <taxon>Thiobacillus</taxon>
    </lineage>
</organism>
<evidence type="ECO:0000313" key="4">
    <source>
        <dbReference type="EMBL" id="KVW96762.1"/>
    </source>
</evidence>
<dbReference type="EMBL" id="LDUG01000019">
    <property type="protein sequence ID" value="KVW96762.1"/>
    <property type="molecule type" value="Genomic_DNA"/>
</dbReference>
<accession>A0A106BQG6</accession>
<dbReference type="InterPro" id="IPR045078">
    <property type="entry name" value="TST/MPST-like"/>
</dbReference>
<evidence type="ECO:0000256" key="2">
    <source>
        <dbReference type="ARBA" id="ARBA00022737"/>
    </source>
</evidence>
<dbReference type="AlphaFoldDB" id="A0A106BQG6"/>
<keyword evidence="5" id="KW-1185">Reference proteome</keyword>
<gene>
    <name evidence="4" type="ORF">ABW22_07405</name>
</gene>
<dbReference type="SUPFAM" id="SSF52821">
    <property type="entry name" value="Rhodanese/Cell cycle control phosphatase"/>
    <property type="match status" value="2"/>
</dbReference>
<dbReference type="PROSITE" id="PS50206">
    <property type="entry name" value="RHODANESE_3"/>
    <property type="match status" value="2"/>
</dbReference>
<dbReference type="PANTHER" id="PTHR11364:SF27">
    <property type="entry name" value="SULFURTRANSFERASE"/>
    <property type="match status" value="1"/>
</dbReference>
<evidence type="ECO:0000313" key="5">
    <source>
        <dbReference type="Proteomes" id="UP000064243"/>
    </source>
</evidence>
<dbReference type="RefSeq" id="WP_059754127.1">
    <property type="nucleotide sequence ID" value="NZ_LDUG01000019.1"/>
</dbReference>
<feature type="domain" description="Rhodanese" evidence="3">
    <location>
        <begin position="166"/>
        <end position="279"/>
    </location>
</feature>
<dbReference type="FunFam" id="3.40.250.10:FF:000035">
    <property type="entry name" value="Thiosulfate sulfurtransferase"/>
    <property type="match status" value="1"/>
</dbReference>
<comment type="caution">
    <text evidence="4">The sequence shown here is derived from an EMBL/GenBank/DDBJ whole genome shotgun (WGS) entry which is preliminary data.</text>
</comment>
<keyword evidence="4" id="KW-0670">Pyruvate</keyword>
<evidence type="ECO:0000259" key="3">
    <source>
        <dbReference type="PROSITE" id="PS50206"/>
    </source>
</evidence>
<keyword evidence="1 4" id="KW-0808">Transferase</keyword>
<proteinExistence type="predicted"/>
<evidence type="ECO:0000256" key="1">
    <source>
        <dbReference type="ARBA" id="ARBA00022679"/>
    </source>
</evidence>
<dbReference type="OrthoDB" id="9781034at2"/>
<keyword evidence="2" id="KW-0677">Repeat</keyword>
<feature type="domain" description="Rhodanese" evidence="3">
    <location>
        <begin position="17"/>
        <end position="136"/>
    </location>
</feature>
<dbReference type="eggNOG" id="COG2897">
    <property type="taxonomic scope" value="Bacteria"/>
</dbReference>
<dbReference type="CDD" id="cd01449">
    <property type="entry name" value="TST_Repeat_2"/>
    <property type="match status" value="1"/>
</dbReference>
<dbReference type="SMART" id="SM00450">
    <property type="entry name" value="RHOD"/>
    <property type="match status" value="2"/>
</dbReference>
<dbReference type="CDD" id="cd01448">
    <property type="entry name" value="TST_Repeat_1"/>
    <property type="match status" value="1"/>
</dbReference>
<dbReference type="PANTHER" id="PTHR11364">
    <property type="entry name" value="THIOSULFATE SULFERTANSFERASE"/>
    <property type="match status" value="1"/>
</dbReference>
<dbReference type="PATRIC" id="fig|36861.3.peg.958"/>